<protein>
    <submittedName>
        <fullName evidence="2">DNA replication complex GINS family protein</fullName>
    </submittedName>
</protein>
<evidence type="ECO:0000259" key="1">
    <source>
        <dbReference type="Pfam" id="PF22090"/>
    </source>
</evidence>
<evidence type="ECO:0000313" key="3">
    <source>
        <dbReference type="Proteomes" id="UP000718571"/>
    </source>
</evidence>
<gene>
    <name evidence="2" type="ORF">IHE51_02105</name>
</gene>
<dbReference type="InterPro" id="IPR054314">
    <property type="entry name" value="Gins51_C"/>
</dbReference>
<name>A0A8T3UVW5_9ARCH</name>
<feature type="domain" description="Gins51 C-terminal" evidence="1">
    <location>
        <begin position="141"/>
        <end position="184"/>
    </location>
</feature>
<sequence length="187" mass="21341">EFIRILRDESNSRSLTSLTDSKVADMIEYMSLTKRSLQEAKRAGDEERVSDVSKQIENVLSTINKIIDIRLKKIYQLSLLKNIDQNTKDMLSSKETVILDKLASMLSEYKRSFLNQIKDAEPAREEPKVVESEKNDSNKVVIKVMSDIPQFIWKNNKTYGPFAFPNVVEVEKEVADILIKSGKAVLA</sequence>
<dbReference type="EMBL" id="JADFAR010000024">
    <property type="protein sequence ID" value="MBE5728630.1"/>
    <property type="molecule type" value="Genomic_DNA"/>
</dbReference>
<dbReference type="AlphaFoldDB" id="A0A8T3UVW5"/>
<evidence type="ECO:0000313" key="2">
    <source>
        <dbReference type="EMBL" id="MBE5728630.1"/>
    </source>
</evidence>
<dbReference type="Proteomes" id="UP000718571">
    <property type="component" value="Unassembled WGS sequence"/>
</dbReference>
<proteinExistence type="predicted"/>
<accession>A0A8T3UVW5</accession>
<dbReference type="Pfam" id="PF22090">
    <property type="entry name" value="Gins51_C"/>
    <property type="match status" value="1"/>
</dbReference>
<comment type="caution">
    <text evidence="2">The sequence shown here is derived from an EMBL/GenBank/DDBJ whole genome shotgun (WGS) entry which is preliminary data.</text>
</comment>
<dbReference type="CDD" id="cd11714">
    <property type="entry name" value="GINS_A_archaea"/>
    <property type="match status" value="1"/>
</dbReference>
<organism evidence="2 3">
    <name type="scientific">Candidatus Acidifodinimicrobium mancum</name>
    <dbReference type="NCBI Taxonomy" id="2898728"/>
    <lineage>
        <taxon>Archaea</taxon>
        <taxon>Candidatus Parvarchaeota</taxon>
        <taxon>Candidatus Acidifodinimicrobiaceae</taxon>
        <taxon>Candidatus Acidifodinimicrobium</taxon>
    </lineage>
</organism>
<reference evidence="2 3" key="1">
    <citation type="submission" date="2020-09" db="EMBL/GenBank/DDBJ databases">
        <title>Genomic characterization of a novel Parvarchaeota family in acid mine drainage sediments.</title>
        <authorList>
            <person name="Luo Z.-H."/>
        </authorList>
    </citation>
    <scope>NUCLEOTIDE SEQUENCE [LARGE SCALE GENOMIC DNA]</scope>
    <source>
        <strain evidence="2">MAS1_bins.189</strain>
    </source>
</reference>
<dbReference type="Gene3D" id="3.40.5.50">
    <property type="match status" value="1"/>
</dbReference>
<feature type="non-terminal residue" evidence="2">
    <location>
        <position position="1"/>
    </location>
</feature>